<evidence type="ECO:0000313" key="1">
    <source>
        <dbReference type="Proteomes" id="UP000887565"/>
    </source>
</evidence>
<name>A0A915HG83_ROMCU</name>
<dbReference type="AlphaFoldDB" id="A0A915HG83"/>
<protein>
    <submittedName>
        <fullName evidence="2">Uncharacterized protein</fullName>
    </submittedName>
</protein>
<keyword evidence="1" id="KW-1185">Reference proteome</keyword>
<dbReference type="WBParaSite" id="nRc.2.0.1.t00623-RA">
    <property type="protein sequence ID" value="nRc.2.0.1.t00623-RA"/>
    <property type="gene ID" value="nRc.2.0.1.g00623"/>
</dbReference>
<proteinExistence type="predicted"/>
<reference evidence="2" key="1">
    <citation type="submission" date="2022-11" db="UniProtKB">
        <authorList>
            <consortium name="WormBaseParasite"/>
        </authorList>
    </citation>
    <scope>IDENTIFICATION</scope>
</reference>
<sequence length="133" mass="15348">MSYKECLSFIRDERVLAHFRDICVRNGHISKSDYNFALYFISAMVLLRKKYAEQKNVEDNSGFTFVNRKFEALDHHISDRIIDTIRTYNVQNGTNFPLVGAYQVRRASVTSAVMKVTKDFEEAIAEGEIDIGQ</sequence>
<accession>A0A915HG83</accession>
<organism evidence="1 2">
    <name type="scientific">Romanomermis culicivorax</name>
    <name type="common">Nematode worm</name>
    <dbReference type="NCBI Taxonomy" id="13658"/>
    <lineage>
        <taxon>Eukaryota</taxon>
        <taxon>Metazoa</taxon>
        <taxon>Ecdysozoa</taxon>
        <taxon>Nematoda</taxon>
        <taxon>Enoplea</taxon>
        <taxon>Dorylaimia</taxon>
        <taxon>Mermithida</taxon>
        <taxon>Mermithoidea</taxon>
        <taxon>Mermithidae</taxon>
        <taxon>Romanomermis</taxon>
    </lineage>
</organism>
<evidence type="ECO:0000313" key="2">
    <source>
        <dbReference type="WBParaSite" id="nRc.2.0.1.t00623-RA"/>
    </source>
</evidence>
<dbReference type="Proteomes" id="UP000887565">
    <property type="component" value="Unplaced"/>
</dbReference>